<dbReference type="Proteomes" id="UP000276133">
    <property type="component" value="Unassembled WGS sequence"/>
</dbReference>
<sequence>MTSLRNNIVKIVQHIKLVFKSQFLSIPASSRPSWLINEANQSCLSTLEQVLKRCSRAACAVRKKLSTLFRNELCYDRLGLYQWQAINDILVDLVFYCKNIFLDRAELKKIFNQNLVNLATVFRVKLYNGNDVILCKPTISDSQKKVQFKSLINIKLVYNKFVTTQCQTINRMYYIKVIIPRIKKRICTKNIQSETFNLDKFEIPAIFKYCICITKTPLKELIFLKDNKAKHFLRNYFCLNSTDLIPRKSQQLLILRPALGFIQNKNQMIHKIFSA</sequence>
<name>A0A3M7SID2_BRAPC</name>
<accession>A0A3M7SID2</accession>
<dbReference type="AlphaFoldDB" id="A0A3M7SID2"/>
<proteinExistence type="predicted"/>
<protein>
    <submittedName>
        <fullName evidence="1">Uncharacterized protein</fullName>
    </submittedName>
</protein>
<dbReference type="EMBL" id="REGN01001318">
    <property type="protein sequence ID" value="RNA35521.1"/>
    <property type="molecule type" value="Genomic_DNA"/>
</dbReference>
<evidence type="ECO:0000313" key="1">
    <source>
        <dbReference type="EMBL" id="RNA35521.1"/>
    </source>
</evidence>
<evidence type="ECO:0000313" key="2">
    <source>
        <dbReference type="Proteomes" id="UP000276133"/>
    </source>
</evidence>
<reference evidence="1 2" key="1">
    <citation type="journal article" date="2018" name="Sci. Rep.">
        <title>Genomic signatures of local adaptation to the degree of environmental predictability in rotifers.</title>
        <authorList>
            <person name="Franch-Gras L."/>
            <person name="Hahn C."/>
            <person name="Garcia-Roger E.M."/>
            <person name="Carmona M.J."/>
            <person name="Serra M."/>
            <person name="Gomez A."/>
        </authorList>
    </citation>
    <scope>NUCLEOTIDE SEQUENCE [LARGE SCALE GENOMIC DNA]</scope>
    <source>
        <strain evidence="1">HYR1</strain>
    </source>
</reference>
<comment type="caution">
    <text evidence="1">The sequence shown here is derived from an EMBL/GenBank/DDBJ whole genome shotgun (WGS) entry which is preliminary data.</text>
</comment>
<gene>
    <name evidence="1" type="ORF">BpHYR1_039991</name>
</gene>
<keyword evidence="2" id="KW-1185">Reference proteome</keyword>
<organism evidence="1 2">
    <name type="scientific">Brachionus plicatilis</name>
    <name type="common">Marine rotifer</name>
    <name type="synonym">Brachionus muelleri</name>
    <dbReference type="NCBI Taxonomy" id="10195"/>
    <lineage>
        <taxon>Eukaryota</taxon>
        <taxon>Metazoa</taxon>
        <taxon>Spiralia</taxon>
        <taxon>Gnathifera</taxon>
        <taxon>Rotifera</taxon>
        <taxon>Eurotatoria</taxon>
        <taxon>Monogononta</taxon>
        <taxon>Pseudotrocha</taxon>
        <taxon>Ploima</taxon>
        <taxon>Brachionidae</taxon>
        <taxon>Brachionus</taxon>
    </lineage>
</organism>